<name>A0ABN7W519_GIGMA</name>
<proteinExistence type="predicted"/>
<evidence type="ECO:0000313" key="2">
    <source>
        <dbReference type="Proteomes" id="UP000789901"/>
    </source>
</evidence>
<protein>
    <submittedName>
        <fullName evidence="1">44715_t:CDS:1</fullName>
    </submittedName>
</protein>
<gene>
    <name evidence="1" type="ORF">GMARGA_LOCUS26737</name>
</gene>
<dbReference type="EMBL" id="CAJVQB010031638">
    <property type="protein sequence ID" value="CAG8817180.1"/>
    <property type="molecule type" value="Genomic_DNA"/>
</dbReference>
<accession>A0ABN7W519</accession>
<organism evidence="1 2">
    <name type="scientific">Gigaspora margarita</name>
    <dbReference type="NCBI Taxonomy" id="4874"/>
    <lineage>
        <taxon>Eukaryota</taxon>
        <taxon>Fungi</taxon>
        <taxon>Fungi incertae sedis</taxon>
        <taxon>Mucoromycota</taxon>
        <taxon>Glomeromycotina</taxon>
        <taxon>Glomeromycetes</taxon>
        <taxon>Diversisporales</taxon>
        <taxon>Gigasporaceae</taxon>
        <taxon>Gigaspora</taxon>
    </lineage>
</organism>
<feature type="non-terminal residue" evidence="1">
    <location>
        <position position="1"/>
    </location>
</feature>
<comment type="caution">
    <text evidence="1">The sequence shown here is derived from an EMBL/GenBank/DDBJ whole genome shotgun (WGS) entry which is preliminary data.</text>
</comment>
<reference evidence="1 2" key="1">
    <citation type="submission" date="2021-06" db="EMBL/GenBank/DDBJ databases">
        <authorList>
            <person name="Kallberg Y."/>
            <person name="Tangrot J."/>
            <person name="Rosling A."/>
        </authorList>
    </citation>
    <scope>NUCLEOTIDE SEQUENCE [LARGE SCALE GENOMIC DNA]</scope>
    <source>
        <strain evidence="1 2">120-4 pot B 10/14</strain>
    </source>
</reference>
<keyword evidence="2" id="KW-1185">Reference proteome</keyword>
<evidence type="ECO:0000313" key="1">
    <source>
        <dbReference type="EMBL" id="CAG8817180.1"/>
    </source>
</evidence>
<sequence length="295" mass="34129">PSVIDENGQFPEDYYSLFNEDNVENLSQLIDNSVLNEETNLPIFNEINFELEKKDIDNKLLNELSQLFTNTIAWLPKTAPKFYKITLVVNMKNRKLNMDQLRFISEQELKMTTVFPLIRGIFSKNLIEDKWGKVQSLANNEAHNKSNNPFQRAKVDYKADMKGILKNTSYKLEALYGEVSGGLGPFGLSIASRKKKYLDKIKLSIMMHDSINRALKNGGTLMMMTGRLEISFYAMSWFEEIYLFGRIDSCTIPSEENNCYLFEEIYCILTELEAKLKKTEETVIKLYSADIINKR</sequence>
<dbReference type="Proteomes" id="UP000789901">
    <property type="component" value="Unassembled WGS sequence"/>
</dbReference>